<name>A0A108D3F5_9BURK</name>
<accession>A0A108D3F5</accession>
<evidence type="ECO:0000313" key="1">
    <source>
        <dbReference type="EMBL" id="KWK85654.1"/>
    </source>
</evidence>
<dbReference type="RefSeq" id="WP_060231628.1">
    <property type="nucleotide sequence ID" value="NZ_LPLU01000009.1"/>
</dbReference>
<proteinExistence type="predicted"/>
<sequence>MNLLDATRWLAQDIVGFSDIHRFAARCRDAAAPHGRESAALVLLAQAAATFAERQEGVAVCTETVQAFLAGLREHARRLSDASLHSDDALLAALNGFAAQVSKELVV</sequence>
<dbReference type="AlphaFoldDB" id="A0A108D3F5"/>
<protein>
    <submittedName>
        <fullName evidence="1">Uncharacterized protein</fullName>
    </submittedName>
</protein>
<evidence type="ECO:0000313" key="2">
    <source>
        <dbReference type="Proteomes" id="UP000065504"/>
    </source>
</evidence>
<dbReference type="Proteomes" id="UP000065504">
    <property type="component" value="Unassembled WGS sequence"/>
</dbReference>
<organism evidence="1 2">
    <name type="scientific">Burkholderia ubonensis</name>
    <dbReference type="NCBI Taxonomy" id="101571"/>
    <lineage>
        <taxon>Bacteria</taxon>
        <taxon>Pseudomonadati</taxon>
        <taxon>Pseudomonadota</taxon>
        <taxon>Betaproteobacteria</taxon>
        <taxon>Burkholderiales</taxon>
        <taxon>Burkholderiaceae</taxon>
        <taxon>Burkholderia</taxon>
        <taxon>Burkholderia cepacia complex</taxon>
    </lineage>
</organism>
<comment type="caution">
    <text evidence="1">The sequence shown here is derived from an EMBL/GenBank/DDBJ whole genome shotgun (WGS) entry which is preliminary data.</text>
</comment>
<reference evidence="1 2" key="1">
    <citation type="submission" date="2015-11" db="EMBL/GenBank/DDBJ databases">
        <title>Expanding the genomic diversity of Burkholderia species for the development of highly accurate diagnostics.</title>
        <authorList>
            <person name="Sahl J."/>
            <person name="Keim P."/>
            <person name="Wagner D."/>
        </authorList>
    </citation>
    <scope>NUCLEOTIDE SEQUENCE [LARGE SCALE GENOMIC DNA]</scope>
    <source>
        <strain evidence="1 2">MSMB782WGS</strain>
    </source>
</reference>
<gene>
    <name evidence="1" type="ORF">WM16_30155</name>
</gene>
<dbReference type="EMBL" id="LPLU01000009">
    <property type="protein sequence ID" value="KWK85654.1"/>
    <property type="molecule type" value="Genomic_DNA"/>
</dbReference>